<feature type="compositionally biased region" description="Basic and acidic residues" evidence="1">
    <location>
        <begin position="189"/>
        <end position="199"/>
    </location>
</feature>
<sequence>MGCCHSTPRDDAQSSPYAPSSAQGESSRAITSVPNPALDTPRASSHEPTIPHQTRSRTLGLGEQYNQPLRPHIWSSKKQWTRPELDQEREEFFDTRVTGRQEIWATLKMAVSLLADGQVQNAQGILDASGVTIPTGDLANGAYDEMGNFYQIPEQVISDPVNLVLGSQHLAAGKTEGSKTGEETDEEEVERRREEKGKGVLKHGDSVKVRARLSDRGGPDVIVLLGKQQNVRVLIRRVQEEAGVIGKGKVKIAYLGKILKDGETLQAQGWREGHVVNALVFQ</sequence>
<feature type="compositionally biased region" description="Polar residues" evidence="1">
    <location>
        <begin position="42"/>
        <end position="57"/>
    </location>
</feature>
<dbReference type="EMBL" id="VXIT01000008">
    <property type="protein sequence ID" value="KAA6411140.1"/>
    <property type="molecule type" value="Genomic_DNA"/>
</dbReference>
<feature type="compositionally biased region" description="Low complexity" evidence="1">
    <location>
        <begin position="13"/>
        <end position="23"/>
    </location>
</feature>
<dbReference type="AlphaFoldDB" id="A0A5M8PQE0"/>
<dbReference type="SUPFAM" id="SSF54236">
    <property type="entry name" value="Ubiquitin-like"/>
    <property type="match status" value="1"/>
</dbReference>
<dbReference type="InterPro" id="IPR039869">
    <property type="entry name" value="UBTD1/2"/>
</dbReference>
<accession>A0A5M8PQE0</accession>
<dbReference type="InterPro" id="IPR029071">
    <property type="entry name" value="Ubiquitin-like_domsf"/>
</dbReference>
<evidence type="ECO:0000313" key="3">
    <source>
        <dbReference type="EMBL" id="KAA6411140.1"/>
    </source>
</evidence>
<evidence type="ECO:0000256" key="1">
    <source>
        <dbReference type="SAM" id="MobiDB-lite"/>
    </source>
</evidence>
<reference evidence="3 4" key="1">
    <citation type="submission" date="2019-09" db="EMBL/GenBank/DDBJ databases">
        <title>The hologenome of the rock-dwelling lichen Lasallia pustulata.</title>
        <authorList>
            <person name="Greshake Tzovaras B."/>
            <person name="Segers F."/>
            <person name="Bicker A."/>
            <person name="Dal Grande F."/>
            <person name="Otte J."/>
            <person name="Hankeln T."/>
            <person name="Schmitt I."/>
            <person name="Ebersberger I."/>
        </authorList>
    </citation>
    <scope>NUCLEOTIDE SEQUENCE [LARGE SCALE GENOMIC DNA]</scope>
    <source>
        <strain evidence="3">A1-1</strain>
    </source>
</reference>
<dbReference type="Pfam" id="PF16455">
    <property type="entry name" value="UBD"/>
    <property type="match status" value="1"/>
</dbReference>
<feature type="domain" description="Ubiquitin-like" evidence="2">
    <location>
        <begin position="207"/>
        <end position="282"/>
    </location>
</feature>
<evidence type="ECO:0000313" key="4">
    <source>
        <dbReference type="Proteomes" id="UP000324767"/>
    </source>
</evidence>
<proteinExistence type="predicted"/>
<gene>
    <name evidence="3" type="ORF">FRX48_05452</name>
</gene>
<feature type="compositionally biased region" description="Polar residues" evidence="1">
    <location>
        <begin position="24"/>
        <end position="34"/>
    </location>
</feature>
<feature type="region of interest" description="Disordered" evidence="1">
    <location>
        <begin position="170"/>
        <end position="199"/>
    </location>
</feature>
<protein>
    <recommendedName>
        <fullName evidence="2">Ubiquitin-like domain-containing protein</fullName>
    </recommendedName>
</protein>
<dbReference type="InterPro" id="IPR038169">
    <property type="entry name" value="DC-UbP/UBTD2_N_sf"/>
</dbReference>
<feature type="region of interest" description="Disordered" evidence="1">
    <location>
        <begin position="1"/>
        <end position="64"/>
    </location>
</feature>
<dbReference type="Proteomes" id="UP000324767">
    <property type="component" value="Unassembled WGS sequence"/>
</dbReference>
<evidence type="ECO:0000259" key="2">
    <source>
        <dbReference type="PROSITE" id="PS50053"/>
    </source>
</evidence>
<dbReference type="PANTHER" id="PTHR13609">
    <property type="entry name" value="UBIQUITIN DOMAIN CONTAINING 1 PROTEIN-RELATED"/>
    <property type="match status" value="1"/>
</dbReference>
<dbReference type="InterPro" id="IPR032752">
    <property type="entry name" value="DC-UbP/UBTD2_N"/>
</dbReference>
<name>A0A5M8PQE0_9LECA</name>
<organism evidence="3 4">
    <name type="scientific">Lasallia pustulata</name>
    <dbReference type="NCBI Taxonomy" id="136370"/>
    <lineage>
        <taxon>Eukaryota</taxon>
        <taxon>Fungi</taxon>
        <taxon>Dikarya</taxon>
        <taxon>Ascomycota</taxon>
        <taxon>Pezizomycotina</taxon>
        <taxon>Lecanoromycetes</taxon>
        <taxon>OSLEUM clade</taxon>
        <taxon>Umbilicariomycetidae</taxon>
        <taxon>Umbilicariales</taxon>
        <taxon>Umbilicariaceae</taxon>
        <taxon>Lasallia</taxon>
    </lineage>
</organism>
<dbReference type="PROSITE" id="PS50053">
    <property type="entry name" value="UBIQUITIN_2"/>
    <property type="match status" value="1"/>
</dbReference>
<comment type="caution">
    <text evidence="3">The sequence shown here is derived from an EMBL/GenBank/DDBJ whole genome shotgun (WGS) entry which is preliminary data.</text>
</comment>
<dbReference type="OrthoDB" id="1640476at2759"/>
<dbReference type="Gene3D" id="1.20.225.20">
    <property type="entry name" value="Ub domain-containing protein, DC-UbP/UBTD2, N-terminal domain"/>
    <property type="match status" value="1"/>
</dbReference>
<dbReference type="InterPro" id="IPR000626">
    <property type="entry name" value="Ubiquitin-like_dom"/>
</dbReference>